<dbReference type="AlphaFoldDB" id="A0A8X6MET4"/>
<sequence>MSNFENSGLHYWTSKAAKAFASKPLEQASTELHNNEIYRHWKSSDSFVGKLYDSCFQKMWRVQDKTARGEDIAKAVQKCLEDNGIDTNKIVSIATDEAGKFHAAIYRTLTKFSNRGLETFENGAVGFHIHDSSKFVVSRMYFKDSSHVPGISSFLIK</sequence>
<dbReference type="OrthoDB" id="6431883at2759"/>
<reference evidence="1" key="1">
    <citation type="submission" date="2020-08" db="EMBL/GenBank/DDBJ databases">
        <title>Multicomponent nature underlies the extraordinary mechanical properties of spider dragline silk.</title>
        <authorList>
            <person name="Kono N."/>
            <person name="Nakamura H."/>
            <person name="Mori M."/>
            <person name="Yoshida Y."/>
            <person name="Ohtoshi R."/>
            <person name="Malay A.D."/>
            <person name="Moran D.A.P."/>
            <person name="Tomita M."/>
            <person name="Numata K."/>
            <person name="Arakawa K."/>
        </authorList>
    </citation>
    <scope>NUCLEOTIDE SEQUENCE</scope>
</reference>
<keyword evidence="2" id="KW-1185">Reference proteome</keyword>
<gene>
    <name evidence="1" type="ORF">NPIL_418611</name>
</gene>
<evidence type="ECO:0000313" key="1">
    <source>
        <dbReference type="EMBL" id="GFS49762.1"/>
    </source>
</evidence>
<evidence type="ECO:0000313" key="2">
    <source>
        <dbReference type="Proteomes" id="UP000887013"/>
    </source>
</evidence>
<accession>A0A8X6MET4</accession>
<dbReference type="EMBL" id="BMAW01091430">
    <property type="protein sequence ID" value="GFS49762.1"/>
    <property type="molecule type" value="Genomic_DNA"/>
</dbReference>
<organism evidence="1 2">
    <name type="scientific">Nephila pilipes</name>
    <name type="common">Giant wood spider</name>
    <name type="synonym">Nephila maculata</name>
    <dbReference type="NCBI Taxonomy" id="299642"/>
    <lineage>
        <taxon>Eukaryota</taxon>
        <taxon>Metazoa</taxon>
        <taxon>Ecdysozoa</taxon>
        <taxon>Arthropoda</taxon>
        <taxon>Chelicerata</taxon>
        <taxon>Arachnida</taxon>
        <taxon>Araneae</taxon>
        <taxon>Araneomorphae</taxon>
        <taxon>Entelegynae</taxon>
        <taxon>Araneoidea</taxon>
        <taxon>Nephilidae</taxon>
        <taxon>Nephila</taxon>
    </lineage>
</organism>
<comment type="caution">
    <text evidence="1">The sequence shown here is derived from an EMBL/GenBank/DDBJ whole genome shotgun (WGS) entry which is preliminary data.</text>
</comment>
<dbReference type="Proteomes" id="UP000887013">
    <property type="component" value="Unassembled WGS sequence"/>
</dbReference>
<name>A0A8X6MET4_NEPPI</name>
<protein>
    <submittedName>
        <fullName evidence="1">Uncharacterized protein</fullName>
    </submittedName>
</protein>
<proteinExistence type="predicted"/>